<comment type="caution">
    <text evidence="2">The sequence shown here is derived from an EMBL/GenBank/DDBJ whole genome shotgun (WGS) entry which is preliminary data.</text>
</comment>
<evidence type="ECO:0000313" key="2">
    <source>
        <dbReference type="EMBL" id="TNN54981.1"/>
    </source>
</evidence>
<dbReference type="AlphaFoldDB" id="A0A4Z2GNX0"/>
<dbReference type="EMBL" id="SRLO01000469">
    <property type="protein sequence ID" value="TNN54981.1"/>
    <property type="molecule type" value="Genomic_DNA"/>
</dbReference>
<accession>A0A4Z2GNX0</accession>
<evidence type="ECO:0000313" key="3">
    <source>
        <dbReference type="Proteomes" id="UP000314294"/>
    </source>
</evidence>
<organism evidence="2 3">
    <name type="scientific">Liparis tanakae</name>
    <name type="common">Tanaka's snailfish</name>
    <dbReference type="NCBI Taxonomy" id="230148"/>
    <lineage>
        <taxon>Eukaryota</taxon>
        <taxon>Metazoa</taxon>
        <taxon>Chordata</taxon>
        <taxon>Craniata</taxon>
        <taxon>Vertebrata</taxon>
        <taxon>Euteleostomi</taxon>
        <taxon>Actinopterygii</taxon>
        <taxon>Neopterygii</taxon>
        <taxon>Teleostei</taxon>
        <taxon>Neoteleostei</taxon>
        <taxon>Acanthomorphata</taxon>
        <taxon>Eupercaria</taxon>
        <taxon>Perciformes</taxon>
        <taxon>Cottioidei</taxon>
        <taxon>Cottales</taxon>
        <taxon>Liparidae</taxon>
        <taxon>Liparis</taxon>
    </lineage>
</organism>
<gene>
    <name evidence="2" type="ORF">EYF80_034768</name>
</gene>
<sequence>MLSGDGPPHLNRDSSTLNDESSQAAGGFQTQRESSSPEEELLPRGRAPPQRKSSSPEGELLPRGRAPPQRESSSPEGEAFIGNAYCLVFFLKPFSVTKCQF</sequence>
<protein>
    <submittedName>
        <fullName evidence="2">Uncharacterized protein</fullName>
    </submittedName>
</protein>
<feature type="compositionally biased region" description="Polar residues" evidence="1">
    <location>
        <begin position="13"/>
        <end position="32"/>
    </location>
</feature>
<name>A0A4Z2GNX0_9TELE</name>
<keyword evidence="3" id="KW-1185">Reference proteome</keyword>
<feature type="region of interest" description="Disordered" evidence="1">
    <location>
        <begin position="1"/>
        <end position="77"/>
    </location>
</feature>
<dbReference type="Proteomes" id="UP000314294">
    <property type="component" value="Unassembled WGS sequence"/>
</dbReference>
<evidence type="ECO:0000256" key="1">
    <source>
        <dbReference type="SAM" id="MobiDB-lite"/>
    </source>
</evidence>
<reference evidence="2 3" key="1">
    <citation type="submission" date="2019-03" db="EMBL/GenBank/DDBJ databases">
        <title>First draft genome of Liparis tanakae, snailfish: a comprehensive survey of snailfish specific genes.</title>
        <authorList>
            <person name="Kim W."/>
            <person name="Song I."/>
            <person name="Jeong J.-H."/>
            <person name="Kim D."/>
            <person name="Kim S."/>
            <person name="Ryu S."/>
            <person name="Song J.Y."/>
            <person name="Lee S.K."/>
        </authorList>
    </citation>
    <scope>NUCLEOTIDE SEQUENCE [LARGE SCALE GENOMIC DNA]</scope>
    <source>
        <tissue evidence="2">Muscle</tissue>
    </source>
</reference>
<proteinExistence type="predicted"/>